<evidence type="ECO:0000256" key="1">
    <source>
        <dbReference type="SAM" id="MobiDB-lite"/>
    </source>
</evidence>
<keyword evidence="2" id="KW-0732">Signal</keyword>
<dbReference type="PROSITE" id="PS51257">
    <property type="entry name" value="PROKAR_LIPOPROTEIN"/>
    <property type="match status" value="1"/>
</dbReference>
<feature type="signal peptide" evidence="2">
    <location>
        <begin position="1"/>
        <end position="22"/>
    </location>
</feature>
<name>A0A9D2J8M3_9FIRM</name>
<reference evidence="4" key="1">
    <citation type="journal article" date="2021" name="PeerJ">
        <title>Extensive microbial diversity within the chicken gut microbiome revealed by metagenomics and culture.</title>
        <authorList>
            <person name="Gilroy R."/>
            <person name="Ravi A."/>
            <person name="Getino M."/>
            <person name="Pursley I."/>
            <person name="Horton D.L."/>
            <person name="Alikhan N.F."/>
            <person name="Baker D."/>
            <person name="Gharbi K."/>
            <person name="Hall N."/>
            <person name="Watson M."/>
            <person name="Adriaenssens E.M."/>
            <person name="Foster-Nyarko E."/>
            <person name="Jarju S."/>
            <person name="Secka A."/>
            <person name="Antonio M."/>
            <person name="Oren A."/>
            <person name="Chaudhuri R.R."/>
            <person name="La Ragione R."/>
            <person name="Hildebrand F."/>
            <person name="Pallen M.J."/>
        </authorList>
    </citation>
    <scope>NUCLEOTIDE SEQUENCE</scope>
    <source>
        <strain evidence="4">CHK179-28034</strain>
    </source>
</reference>
<feature type="compositionally biased region" description="Polar residues" evidence="1">
    <location>
        <begin position="50"/>
        <end position="59"/>
    </location>
</feature>
<evidence type="ECO:0000313" key="5">
    <source>
        <dbReference type="Proteomes" id="UP000824049"/>
    </source>
</evidence>
<dbReference type="InterPro" id="IPR039424">
    <property type="entry name" value="SBP_5"/>
</dbReference>
<feature type="domain" description="Solute-binding protein family 5" evidence="3">
    <location>
        <begin position="106"/>
        <end position="473"/>
    </location>
</feature>
<dbReference type="GO" id="GO:1904680">
    <property type="term" value="F:peptide transmembrane transporter activity"/>
    <property type="evidence" value="ECO:0007669"/>
    <property type="project" value="TreeGrafter"/>
</dbReference>
<dbReference type="Proteomes" id="UP000824049">
    <property type="component" value="Unassembled WGS sequence"/>
</dbReference>
<accession>A0A9D2J8M3</accession>
<feature type="region of interest" description="Disordered" evidence="1">
    <location>
        <begin position="28"/>
        <end position="59"/>
    </location>
</feature>
<dbReference type="CDD" id="cd08490">
    <property type="entry name" value="PBP2_NikA_DppA_OppA_like_3"/>
    <property type="match status" value="1"/>
</dbReference>
<dbReference type="Gene3D" id="3.10.105.10">
    <property type="entry name" value="Dipeptide-binding Protein, Domain 3"/>
    <property type="match status" value="1"/>
</dbReference>
<dbReference type="Gene3D" id="3.40.190.10">
    <property type="entry name" value="Periplasmic binding protein-like II"/>
    <property type="match status" value="1"/>
</dbReference>
<dbReference type="PANTHER" id="PTHR30290:SF81">
    <property type="entry name" value="OLIGOPEPTIDE-BINDING PROTEIN OPPA"/>
    <property type="match status" value="1"/>
</dbReference>
<proteinExistence type="predicted"/>
<feature type="chain" id="PRO_5039067022" evidence="2">
    <location>
        <begin position="23"/>
        <end position="555"/>
    </location>
</feature>
<dbReference type="PANTHER" id="PTHR30290">
    <property type="entry name" value="PERIPLASMIC BINDING COMPONENT OF ABC TRANSPORTER"/>
    <property type="match status" value="1"/>
</dbReference>
<comment type="caution">
    <text evidence="4">The sequence shown here is derived from an EMBL/GenBank/DDBJ whole genome shotgun (WGS) entry which is preliminary data.</text>
</comment>
<dbReference type="SUPFAM" id="SSF53850">
    <property type="entry name" value="Periplasmic binding protein-like II"/>
    <property type="match status" value="1"/>
</dbReference>
<gene>
    <name evidence="4" type="ORF">H9968_09975</name>
</gene>
<dbReference type="EMBL" id="DXBR01000090">
    <property type="protein sequence ID" value="HIZ40222.1"/>
    <property type="molecule type" value="Genomic_DNA"/>
</dbReference>
<sequence length="555" mass="60986">MKIKKILAVTMSSLMLFGGVTGCGWSSETEGSTSDTAASSGNREDEVNQEAYQTEQDAAAGSSMTFGIQNYSGGGLDPASEINCAWNLSRYGVGECLFKFDDSMNVVNTLCDEYTVNDEHTEWVFHIRDGVKFSDGCDLTPEAVKASFERLFEAGESGSSAPEVYLEKEAELIADNEKGTLTIKTTQPYVDLTKNLAYPVMAIVDVEHTTDYDHGVIGTGPYVATNFREEVGYTMIANENYWDGEVPFETVELLYMGDASAKAMALQSGQLDLAENVTNINDLNTLREDPDFTVTIASSVRTGLAHMNVSEGRLLSNKTLREAVQMALDDETMCSVTVGGLYTSGYSVLPSNLDYGYENLTDPYSYNQEAAIQLLDEAGIVDTNGDGIRELDGEEVVLHYVTYENRCLDDFAEAIQQQLSEIGIGVDLEIGDSARQWDSYQSGDFDLNGSNWTTVGTGDPTEYLAAWCSTSGSDYCGYKNDEYDELFNQLSTTFDEDARRDIIQRMQQILIDDAVVIVHGYYNSSMISRNATIGGAAIHTADYYWLTTEIYPAAE</sequence>
<evidence type="ECO:0000256" key="2">
    <source>
        <dbReference type="SAM" id="SignalP"/>
    </source>
</evidence>
<evidence type="ECO:0000313" key="4">
    <source>
        <dbReference type="EMBL" id="HIZ40222.1"/>
    </source>
</evidence>
<evidence type="ECO:0000259" key="3">
    <source>
        <dbReference type="Pfam" id="PF00496"/>
    </source>
</evidence>
<dbReference type="Pfam" id="PF00496">
    <property type="entry name" value="SBP_bac_5"/>
    <property type="match status" value="1"/>
</dbReference>
<dbReference type="AlphaFoldDB" id="A0A9D2J8M3"/>
<feature type="compositionally biased region" description="Polar residues" evidence="1">
    <location>
        <begin position="28"/>
        <end position="41"/>
    </location>
</feature>
<dbReference type="InterPro" id="IPR000914">
    <property type="entry name" value="SBP_5_dom"/>
</dbReference>
<organism evidence="4 5">
    <name type="scientific">Candidatus Anaerobutyricum stercoris</name>
    <dbReference type="NCBI Taxonomy" id="2838457"/>
    <lineage>
        <taxon>Bacteria</taxon>
        <taxon>Bacillati</taxon>
        <taxon>Bacillota</taxon>
        <taxon>Clostridia</taxon>
        <taxon>Lachnospirales</taxon>
        <taxon>Lachnospiraceae</taxon>
        <taxon>Anaerobutyricum</taxon>
    </lineage>
</organism>
<dbReference type="GO" id="GO:0015833">
    <property type="term" value="P:peptide transport"/>
    <property type="evidence" value="ECO:0007669"/>
    <property type="project" value="TreeGrafter"/>
</dbReference>
<protein>
    <submittedName>
        <fullName evidence="4">ABC transporter substrate-binding protein</fullName>
    </submittedName>
</protein>
<reference evidence="4" key="2">
    <citation type="submission" date="2021-04" db="EMBL/GenBank/DDBJ databases">
        <authorList>
            <person name="Gilroy R."/>
        </authorList>
    </citation>
    <scope>NUCLEOTIDE SEQUENCE</scope>
    <source>
        <strain evidence="4">CHK179-28034</strain>
    </source>
</reference>